<dbReference type="Pfam" id="PF13911">
    <property type="entry name" value="AhpC-TSA_2"/>
    <property type="match status" value="1"/>
</dbReference>
<dbReference type="PANTHER" id="PTHR42336">
    <property type="entry name" value="THIOREDOXIN DOMAIN-CONTAINING PROTEIN-RELATED"/>
    <property type="match status" value="1"/>
</dbReference>
<proteinExistence type="predicted"/>
<organism evidence="1 2">
    <name type="scientific">Phaeoacremonium minimum (strain UCR-PA7)</name>
    <name type="common">Esca disease fungus</name>
    <name type="synonym">Togninia minima</name>
    <dbReference type="NCBI Taxonomy" id="1286976"/>
    <lineage>
        <taxon>Eukaryota</taxon>
        <taxon>Fungi</taxon>
        <taxon>Dikarya</taxon>
        <taxon>Ascomycota</taxon>
        <taxon>Pezizomycotina</taxon>
        <taxon>Sordariomycetes</taxon>
        <taxon>Sordariomycetidae</taxon>
        <taxon>Togniniales</taxon>
        <taxon>Togniniaceae</taxon>
        <taxon>Phaeoacremonium</taxon>
    </lineage>
</organism>
<keyword evidence="2" id="KW-1185">Reference proteome</keyword>
<evidence type="ECO:0000313" key="2">
    <source>
        <dbReference type="Proteomes" id="UP000014074"/>
    </source>
</evidence>
<dbReference type="Proteomes" id="UP000014074">
    <property type="component" value="Unassembled WGS sequence"/>
</dbReference>
<dbReference type="Gene3D" id="3.40.30.10">
    <property type="entry name" value="Glutaredoxin"/>
    <property type="match status" value="1"/>
</dbReference>
<dbReference type="AlphaFoldDB" id="R8BFH2"/>
<dbReference type="InterPro" id="IPR036249">
    <property type="entry name" value="Thioredoxin-like_sf"/>
</dbReference>
<dbReference type="SUPFAM" id="SSF52833">
    <property type="entry name" value="Thioredoxin-like"/>
    <property type="match status" value="1"/>
</dbReference>
<sequence>MSLDIKKTLQQEFNSFKTPPTKEVAPVPQVGAQAPESPQLILPRDKPSIIFFLRHCGCAFAEKAFRSLTKFSYKHPEIHCVAVSHSSREATDAWVVQVGGEWEVDVVVDEGRDLYAQWGLGLSSYWHTMGPKAVYSAYRLGVDEGVWNRATESGSRWQTGGAFAVDENGIVKWSQPARNADDVPDLKQISEALQPPAPSS</sequence>
<dbReference type="PANTHER" id="PTHR42336:SF2">
    <property type="entry name" value="THIOREDOXIN DOMAIN-CONTAINING PROTEIN"/>
    <property type="match status" value="1"/>
</dbReference>
<gene>
    <name evidence="1" type="ORF">UCRPA7_6390</name>
</gene>
<dbReference type="InterPro" id="IPR032801">
    <property type="entry name" value="PXL2A/B/C"/>
</dbReference>
<dbReference type="HOGENOM" id="CLU_072123_2_0_1"/>
<dbReference type="OrthoDB" id="40334at2759"/>
<protein>
    <submittedName>
        <fullName evidence="1">Putative alkyl hydroperoxide reductase subunit c thiol specific antioxidant protein</fullName>
    </submittedName>
</protein>
<accession>R8BFH2</accession>
<dbReference type="EMBL" id="KB933236">
    <property type="protein sequence ID" value="EON98050.1"/>
    <property type="molecule type" value="Genomic_DNA"/>
</dbReference>
<dbReference type="RefSeq" id="XP_007917119.1">
    <property type="nucleotide sequence ID" value="XM_007918928.1"/>
</dbReference>
<evidence type="ECO:0000313" key="1">
    <source>
        <dbReference type="EMBL" id="EON98050.1"/>
    </source>
</evidence>
<name>R8BFH2_PHAM7</name>
<reference evidence="2" key="1">
    <citation type="journal article" date="2013" name="Genome Announc.">
        <title>Draft genome sequence of the ascomycete Phaeoacremonium aleophilum strain UCR-PA7, a causal agent of the esca disease complex in grapevines.</title>
        <authorList>
            <person name="Blanco-Ulate B."/>
            <person name="Rolshausen P."/>
            <person name="Cantu D."/>
        </authorList>
    </citation>
    <scope>NUCLEOTIDE SEQUENCE [LARGE SCALE GENOMIC DNA]</scope>
    <source>
        <strain evidence="2">UCR-PA7</strain>
    </source>
</reference>
<dbReference type="eggNOG" id="ENOG502S2R7">
    <property type="taxonomic scope" value="Eukaryota"/>
</dbReference>
<dbReference type="GeneID" id="19327041"/>
<dbReference type="KEGG" id="tmn:UCRPA7_6390"/>